<name>A0A269TFZ6_MEGEL</name>
<accession>A0A269TFZ6</accession>
<dbReference type="GeneID" id="97491137"/>
<sequence>MKNEDLEKRFRCGPVEAAYENSKWFSVFMKVLFLLVAIYFFWLMMGEQHLVEHLDNWAVLAFCLWRIHRQDDVMCYVTRKGLVVRRQFRSLREFYDDQFHEERSLVFLPYKDIFVIGDSWQEIQLGEAEEGGLAVLPVHLQFLSKRNKQRIIDRIKQAHERDDDDSAH</sequence>
<dbReference type="OrthoDB" id="1630658at2"/>
<organism evidence="1 2">
    <name type="scientific">Megasphaera elsdenii</name>
    <dbReference type="NCBI Taxonomy" id="907"/>
    <lineage>
        <taxon>Bacteria</taxon>
        <taxon>Bacillati</taxon>
        <taxon>Bacillota</taxon>
        <taxon>Negativicutes</taxon>
        <taxon>Veillonellales</taxon>
        <taxon>Veillonellaceae</taxon>
        <taxon>Megasphaera</taxon>
    </lineage>
</organism>
<evidence type="ECO:0000313" key="2">
    <source>
        <dbReference type="Proteomes" id="UP000238358"/>
    </source>
</evidence>
<reference evidence="1 2" key="1">
    <citation type="journal article" date="2018" name="Genome Announc.">
        <title>Complete genomes of two Megasphaera elsdenii strains, NCIMB 702410 and ATCC 25940.</title>
        <authorList>
            <person name="Hatmaker E.A."/>
            <person name="O'Dell K."/>
            <person name="Riley L.A."/>
            <person name="Klingeman D.M."/>
            <person name="Guss A.M."/>
        </authorList>
    </citation>
    <scope>NUCLEOTIDE SEQUENCE [LARGE SCALE GENOMIC DNA]</scope>
    <source>
        <strain evidence="1 2">NCIMB702410</strain>
    </source>
</reference>
<dbReference type="EMBL" id="CP027569">
    <property type="protein sequence ID" value="AVO26717.1"/>
    <property type="molecule type" value="Genomic_DNA"/>
</dbReference>
<gene>
    <name evidence="1" type="ORF">C6Y28_03290</name>
</gene>
<dbReference type="AlphaFoldDB" id="A0A269TFZ6"/>
<protein>
    <submittedName>
        <fullName evidence="1">Uncharacterized protein</fullName>
    </submittedName>
</protein>
<dbReference type="RefSeq" id="WP_014015174.1">
    <property type="nucleotide sequence ID" value="NZ_AP031433.1"/>
</dbReference>
<dbReference type="Proteomes" id="UP000238358">
    <property type="component" value="Chromosome"/>
</dbReference>
<evidence type="ECO:0000313" key="1">
    <source>
        <dbReference type="EMBL" id="AVO26717.1"/>
    </source>
</evidence>
<proteinExistence type="predicted"/>